<dbReference type="FunFam" id="3.30.70.250:FF:000001">
    <property type="entry name" value="Malonyl CoA-acyl carrier protein transacylase"/>
    <property type="match status" value="1"/>
</dbReference>
<dbReference type="OrthoDB" id="9805460at2"/>
<dbReference type="GO" id="GO:0005829">
    <property type="term" value="C:cytosol"/>
    <property type="evidence" value="ECO:0007669"/>
    <property type="project" value="TreeGrafter"/>
</dbReference>
<evidence type="ECO:0000256" key="2">
    <source>
        <dbReference type="ARBA" id="ARBA00023315"/>
    </source>
</evidence>
<feature type="domain" description="Malonyl-CoA:ACP transacylase (MAT)" evidence="6">
    <location>
        <begin position="6"/>
        <end position="311"/>
    </location>
</feature>
<dbReference type="RefSeq" id="WP_056990723.1">
    <property type="nucleotide sequence ID" value="NZ_JATAAJ010000004.1"/>
</dbReference>
<dbReference type="AlphaFoldDB" id="A0A0R2G1W4"/>
<name>A0A0R2G1W4_9LACO</name>
<keyword evidence="2 4" id="KW-0012">Acyltransferase</keyword>
<evidence type="ECO:0000313" key="8">
    <source>
        <dbReference type="Proteomes" id="UP000051727"/>
    </source>
</evidence>
<comment type="similarity">
    <text evidence="4">Belongs to the fabD family.</text>
</comment>
<dbReference type="Gene3D" id="3.40.366.10">
    <property type="entry name" value="Malonyl-Coenzyme A Acyl Carrier Protein, domain 2"/>
    <property type="match status" value="1"/>
</dbReference>
<dbReference type="PANTHER" id="PTHR42681">
    <property type="entry name" value="MALONYL-COA-ACYL CARRIER PROTEIN TRANSACYLASE, MITOCHONDRIAL"/>
    <property type="match status" value="1"/>
</dbReference>
<dbReference type="SMART" id="SM00827">
    <property type="entry name" value="PKS_AT"/>
    <property type="match status" value="1"/>
</dbReference>
<evidence type="ECO:0000256" key="3">
    <source>
        <dbReference type="ARBA" id="ARBA00048462"/>
    </source>
</evidence>
<evidence type="ECO:0000256" key="5">
    <source>
        <dbReference type="PIRSR" id="PIRSR000446-1"/>
    </source>
</evidence>
<dbReference type="PANTHER" id="PTHR42681:SF1">
    <property type="entry name" value="MALONYL-COA-ACYL CARRIER PROTEIN TRANSACYLASE, MITOCHONDRIAL"/>
    <property type="match status" value="1"/>
</dbReference>
<sequence length="312" mass="34639">MRIGFLFSGQGAQYSEMGMDFYQNDELFRSLIDEVSSSIGIDLPTVFKNQDDQLAQTKFVQPAIVAMSLGIYRMLQRDLPNLDVRGMLGLSLGEYSALIASGAFDVAEGFSVLRDRAAYMQADADETDGAMLAVIKTEHDIIAEICEQASTSDEVVTFANYNSPSQVVIGGHRKAVERALDLFREKNIKKVIPLNVSGAFHTPLFQKTSFQMERRLADVTIHKLTVPVYSNTTGEQFTADNIKQVLAQQVILPTHFGECLQNMIATDGIDTVVELGPGKTLCKFTKQIDRKINNFNIENMATYTKFVTANHD</sequence>
<comment type="catalytic activity">
    <reaction evidence="3 4">
        <text>holo-[ACP] + malonyl-CoA = malonyl-[ACP] + CoA</text>
        <dbReference type="Rhea" id="RHEA:41792"/>
        <dbReference type="Rhea" id="RHEA-COMP:9623"/>
        <dbReference type="Rhea" id="RHEA-COMP:9685"/>
        <dbReference type="ChEBI" id="CHEBI:57287"/>
        <dbReference type="ChEBI" id="CHEBI:57384"/>
        <dbReference type="ChEBI" id="CHEBI:64479"/>
        <dbReference type="ChEBI" id="CHEBI:78449"/>
        <dbReference type="EC" id="2.3.1.39"/>
    </reaction>
</comment>
<feature type="active site" evidence="5">
    <location>
        <position position="201"/>
    </location>
</feature>
<dbReference type="PATRIC" id="fig|1618.3.peg.1724"/>
<dbReference type="EC" id="2.3.1.39" evidence="4"/>
<proteinExistence type="inferred from homology"/>
<dbReference type="PIRSF" id="PIRSF000446">
    <property type="entry name" value="Mct"/>
    <property type="match status" value="1"/>
</dbReference>
<evidence type="ECO:0000313" key="7">
    <source>
        <dbReference type="EMBL" id="KRN31575.1"/>
    </source>
</evidence>
<dbReference type="InterPro" id="IPR014043">
    <property type="entry name" value="Acyl_transferase_dom"/>
</dbReference>
<dbReference type="InterPro" id="IPR016036">
    <property type="entry name" value="Malonyl_transacylase_ACP-bd"/>
</dbReference>
<dbReference type="InterPro" id="IPR050858">
    <property type="entry name" value="Mal-CoA-ACP_Trans/PKS_FabD"/>
</dbReference>
<reference evidence="7 8" key="1">
    <citation type="journal article" date="2015" name="Genome Announc.">
        <title>Expanding the biotechnology potential of lactobacilli through comparative genomics of 213 strains and associated genera.</title>
        <authorList>
            <person name="Sun Z."/>
            <person name="Harris H.M."/>
            <person name="McCann A."/>
            <person name="Guo C."/>
            <person name="Argimon S."/>
            <person name="Zhang W."/>
            <person name="Yang X."/>
            <person name="Jeffery I.B."/>
            <person name="Cooney J.C."/>
            <person name="Kagawa T.F."/>
            <person name="Liu W."/>
            <person name="Song Y."/>
            <person name="Salvetti E."/>
            <person name="Wrobel A."/>
            <person name="Rasinkangas P."/>
            <person name="Parkhill J."/>
            <person name="Rea M.C."/>
            <person name="O'Sullivan O."/>
            <person name="Ritari J."/>
            <person name="Douillard F.P."/>
            <person name="Paul Ross R."/>
            <person name="Yang R."/>
            <person name="Briner A.E."/>
            <person name="Felis G.E."/>
            <person name="de Vos W.M."/>
            <person name="Barrangou R."/>
            <person name="Klaenhammer T.R."/>
            <person name="Caufield P.W."/>
            <person name="Cui Y."/>
            <person name="Zhang H."/>
            <person name="O'Toole P.W."/>
        </authorList>
    </citation>
    <scope>NUCLEOTIDE SEQUENCE [LARGE SCALE GENOMIC DNA]</scope>
    <source>
        <strain evidence="7 8">ATCC 27304</strain>
    </source>
</reference>
<accession>A0A0R2G1W4</accession>
<comment type="caution">
    <text evidence="7">The sequence shown here is derived from an EMBL/GenBank/DDBJ whole genome shotgun (WGS) entry which is preliminary data.</text>
</comment>
<dbReference type="Proteomes" id="UP000051727">
    <property type="component" value="Unassembled WGS sequence"/>
</dbReference>
<dbReference type="InterPro" id="IPR016035">
    <property type="entry name" value="Acyl_Trfase/lysoPLipase"/>
</dbReference>
<dbReference type="EMBL" id="JQAR01000004">
    <property type="protein sequence ID" value="KRN31575.1"/>
    <property type="molecule type" value="Genomic_DNA"/>
</dbReference>
<feature type="active site" evidence="5">
    <location>
        <position position="91"/>
    </location>
</feature>
<dbReference type="GO" id="GO:0006633">
    <property type="term" value="P:fatty acid biosynthetic process"/>
    <property type="evidence" value="ECO:0007669"/>
    <property type="project" value="TreeGrafter"/>
</dbReference>
<dbReference type="SUPFAM" id="SSF55048">
    <property type="entry name" value="Probable ACP-binding domain of malonyl-CoA ACP transacylase"/>
    <property type="match status" value="1"/>
</dbReference>
<organism evidence="7 8">
    <name type="scientific">Liquorilactobacillus mali</name>
    <dbReference type="NCBI Taxonomy" id="1618"/>
    <lineage>
        <taxon>Bacteria</taxon>
        <taxon>Bacillati</taxon>
        <taxon>Bacillota</taxon>
        <taxon>Bacilli</taxon>
        <taxon>Lactobacillales</taxon>
        <taxon>Lactobacillaceae</taxon>
        <taxon>Liquorilactobacillus</taxon>
    </lineage>
</organism>
<evidence type="ECO:0000256" key="4">
    <source>
        <dbReference type="PIRNR" id="PIRNR000446"/>
    </source>
</evidence>
<dbReference type="GO" id="GO:0004314">
    <property type="term" value="F:[acyl-carrier-protein] S-malonyltransferase activity"/>
    <property type="evidence" value="ECO:0007669"/>
    <property type="project" value="UniProtKB-EC"/>
</dbReference>
<dbReference type="InterPro" id="IPR001227">
    <property type="entry name" value="Ac_transferase_dom_sf"/>
</dbReference>
<gene>
    <name evidence="7" type="ORF">IV36_GL001697</name>
</gene>
<dbReference type="SUPFAM" id="SSF52151">
    <property type="entry name" value="FabD/lysophospholipase-like"/>
    <property type="match status" value="1"/>
</dbReference>
<keyword evidence="1 4" id="KW-0808">Transferase</keyword>
<evidence type="ECO:0000256" key="1">
    <source>
        <dbReference type="ARBA" id="ARBA00022679"/>
    </source>
</evidence>
<dbReference type="InterPro" id="IPR024925">
    <property type="entry name" value="Malonyl_CoA-ACP_transAc"/>
</dbReference>
<dbReference type="Pfam" id="PF00698">
    <property type="entry name" value="Acyl_transf_1"/>
    <property type="match status" value="1"/>
</dbReference>
<evidence type="ECO:0000259" key="6">
    <source>
        <dbReference type="SMART" id="SM00827"/>
    </source>
</evidence>
<dbReference type="Gene3D" id="3.30.70.250">
    <property type="entry name" value="Malonyl-CoA ACP transacylase, ACP-binding"/>
    <property type="match status" value="1"/>
</dbReference>
<protein>
    <recommendedName>
        <fullName evidence="4">Malonyl CoA-acyl carrier protein transacylase</fullName>
        <ecNumber evidence="4">2.3.1.39</ecNumber>
    </recommendedName>
</protein>
<dbReference type="STRING" id="1618.IV36_GL001697"/>